<dbReference type="EMBL" id="JAAGOX010000006">
    <property type="protein sequence ID" value="NDW44211.1"/>
    <property type="molecule type" value="Genomic_DNA"/>
</dbReference>
<dbReference type="AlphaFoldDB" id="A0A6B2NJE7"/>
<protein>
    <submittedName>
        <fullName evidence="1">Uncharacterized protein</fullName>
    </submittedName>
</protein>
<dbReference type="RefSeq" id="WP_164128135.1">
    <property type="nucleotide sequence ID" value="NZ_JAAGOX010000006.1"/>
</dbReference>
<reference evidence="1" key="1">
    <citation type="submission" date="2020-02" db="EMBL/GenBank/DDBJ databases">
        <title>Delineation of the pyrene-degrading pathway in Roseobacter clade bacteria by genomic analysis.</title>
        <authorList>
            <person name="Zhou H."/>
            <person name="Wang H."/>
        </authorList>
    </citation>
    <scope>NUCLEOTIDE SEQUENCE</scope>
    <source>
        <strain evidence="1">PrR005</strain>
    </source>
</reference>
<proteinExistence type="predicted"/>
<evidence type="ECO:0000313" key="1">
    <source>
        <dbReference type="EMBL" id="NDW44211.1"/>
    </source>
</evidence>
<accession>A0A6B2NJE7</accession>
<organism evidence="1">
    <name type="scientific">Ruegeria sp. PrR005</name>
    <dbReference type="NCBI Taxonomy" id="2706882"/>
    <lineage>
        <taxon>Bacteria</taxon>
        <taxon>Pseudomonadati</taxon>
        <taxon>Pseudomonadota</taxon>
        <taxon>Alphaproteobacteria</taxon>
        <taxon>Rhodobacterales</taxon>
        <taxon>Roseobacteraceae</taxon>
        <taxon>Ruegeria</taxon>
    </lineage>
</organism>
<gene>
    <name evidence="1" type="ORF">G0P99_04520</name>
</gene>
<comment type="caution">
    <text evidence="1">The sequence shown here is derived from an EMBL/GenBank/DDBJ whole genome shotgun (WGS) entry which is preliminary data.</text>
</comment>
<sequence length="77" mass="9088">MTNKYVQALILRFPALGPVITQLHRDDPDFQSICEEMEIADLARERWRDLPSRAEEYQLIMERLEKELLDVTNRSIG</sequence>
<name>A0A6B2NJE7_9RHOB</name>